<evidence type="ECO:0000313" key="5">
    <source>
        <dbReference type="Proteomes" id="UP001500063"/>
    </source>
</evidence>
<dbReference type="SUPFAM" id="SSF48576">
    <property type="entry name" value="Terpenoid synthases"/>
    <property type="match status" value="1"/>
</dbReference>
<dbReference type="PANTHER" id="PTHR35201:SF4">
    <property type="entry name" value="BETA-PINACENE SYNTHASE-RELATED"/>
    <property type="match status" value="1"/>
</dbReference>
<evidence type="ECO:0000256" key="1">
    <source>
        <dbReference type="ARBA" id="ARBA00023239"/>
    </source>
</evidence>
<dbReference type="SFLD" id="SFLDG01020">
    <property type="entry name" value="Terpene_Cyclase_Like_2"/>
    <property type="match status" value="1"/>
</dbReference>
<sequence>MPQDLDLDIPFPPRISPDVAGARQRNIDRLVREGLLTREENVARYLSWDVAQLAGRFHPEAVGEDLDLGLLQQTFYFVFDDLFDTCLGEEPDHAYRLAHRMVSLVRRDGTGRPQRPAFPLGEMFVEVWSRSRKGMSDSWCRRAALNWEQFFLSYVTEAVTRASRTVLDIDTYIRQRQIAIGSRGVLDMVECLARVEAPPEMHESSCFLQMRDITAEVVTLANDVTSLEKDEANREVNNAVLLLCLQRRISRQEAVDTVRDMIRTRLAHFQVLSAEALRLCGVLGLSSRERGAVERFVDGNRAVVRGNHDWTQSNGRYSRQGVEQVQKSACLEDRITETPLGPHPHRAALTTDPFGPGTAATRPTLGALLSASALDPRLRALLTRAGRDGTRVRSTLFSAPAPEPDRVLAEAEARPATSRSRQRA</sequence>
<gene>
    <name evidence="4" type="ORF">GCM10010319_68460</name>
</gene>
<dbReference type="Pfam" id="PF19086">
    <property type="entry name" value="Terpene_syn_C_2"/>
    <property type="match status" value="1"/>
</dbReference>
<proteinExistence type="inferred from homology"/>
<keyword evidence="1 2" id="KW-0456">Lyase</keyword>
<feature type="region of interest" description="Disordered" evidence="3">
    <location>
        <begin position="395"/>
        <end position="424"/>
    </location>
</feature>
<keyword evidence="2" id="KW-0460">Magnesium</keyword>
<dbReference type="EMBL" id="BAAABW010000042">
    <property type="protein sequence ID" value="GAA0380318.1"/>
    <property type="molecule type" value="Genomic_DNA"/>
</dbReference>
<comment type="cofactor">
    <cofactor evidence="2">
        <name>Mg(2+)</name>
        <dbReference type="ChEBI" id="CHEBI:18420"/>
    </cofactor>
</comment>
<dbReference type="Proteomes" id="UP001500063">
    <property type="component" value="Unassembled WGS sequence"/>
</dbReference>
<protein>
    <recommendedName>
        <fullName evidence="2">Terpene synthase</fullName>
        <ecNumber evidence="2">4.2.3.-</ecNumber>
    </recommendedName>
</protein>
<dbReference type="EC" id="4.2.3.-" evidence="2"/>
<dbReference type="Gene3D" id="1.10.600.10">
    <property type="entry name" value="Farnesyl Diphosphate Synthase"/>
    <property type="match status" value="1"/>
</dbReference>
<reference evidence="5" key="1">
    <citation type="journal article" date="2019" name="Int. J. Syst. Evol. Microbiol.">
        <title>The Global Catalogue of Microorganisms (GCM) 10K type strain sequencing project: providing services to taxonomists for standard genome sequencing and annotation.</title>
        <authorList>
            <consortium name="The Broad Institute Genomics Platform"/>
            <consortium name="The Broad Institute Genome Sequencing Center for Infectious Disease"/>
            <person name="Wu L."/>
            <person name="Ma J."/>
        </authorList>
    </citation>
    <scope>NUCLEOTIDE SEQUENCE [LARGE SCALE GENOMIC DNA]</scope>
    <source>
        <strain evidence="5">JCM 4565</strain>
    </source>
</reference>
<keyword evidence="2" id="KW-0479">Metal-binding</keyword>
<feature type="region of interest" description="Disordered" evidence="3">
    <location>
        <begin position="337"/>
        <end position="356"/>
    </location>
</feature>
<dbReference type="SFLD" id="SFLDS00005">
    <property type="entry name" value="Isoprenoid_Synthase_Type_I"/>
    <property type="match status" value="1"/>
</dbReference>
<dbReference type="InterPro" id="IPR034686">
    <property type="entry name" value="Terpene_cyclase-like_2"/>
</dbReference>
<dbReference type="InterPro" id="IPR008949">
    <property type="entry name" value="Isoprenoid_synthase_dom_sf"/>
</dbReference>
<evidence type="ECO:0000256" key="3">
    <source>
        <dbReference type="SAM" id="MobiDB-lite"/>
    </source>
</evidence>
<accession>A0ABP3HUP7</accession>
<comment type="caution">
    <text evidence="4">The sequence shown here is derived from an EMBL/GenBank/DDBJ whole genome shotgun (WGS) entry which is preliminary data.</text>
</comment>
<feature type="compositionally biased region" description="Basic and acidic residues" evidence="3">
    <location>
        <begin position="403"/>
        <end position="413"/>
    </location>
</feature>
<dbReference type="RefSeq" id="WP_344124210.1">
    <property type="nucleotide sequence ID" value="NZ_BAAABW010000042.1"/>
</dbReference>
<name>A0ABP3HUP7_9ACTN</name>
<evidence type="ECO:0000313" key="4">
    <source>
        <dbReference type="EMBL" id="GAA0380318.1"/>
    </source>
</evidence>
<organism evidence="4 5">
    <name type="scientific">Streptomyces blastmyceticus</name>
    <dbReference type="NCBI Taxonomy" id="68180"/>
    <lineage>
        <taxon>Bacteria</taxon>
        <taxon>Bacillati</taxon>
        <taxon>Actinomycetota</taxon>
        <taxon>Actinomycetes</taxon>
        <taxon>Kitasatosporales</taxon>
        <taxon>Streptomycetaceae</taxon>
        <taxon>Streptomyces</taxon>
    </lineage>
</organism>
<comment type="similarity">
    <text evidence="2">Belongs to the terpene synthase family.</text>
</comment>
<evidence type="ECO:0000256" key="2">
    <source>
        <dbReference type="RuleBase" id="RU366034"/>
    </source>
</evidence>
<dbReference type="PANTHER" id="PTHR35201">
    <property type="entry name" value="TERPENE SYNTHASE"/>
    <property type="match status" value="1"/>
</dbReference>
<keyword evidence="5" id="KW-1185">Reference proteome</keyword>